<name>A0AAJ6ZRF8_PAPXU</name>
<dbReference type="GO" id="GO:0030148">
    <property type="term" value="P:sphingolipid biosynthetic process"/>
    <property type="evidence" value="ECO:0007669"/>
    <property type="project" value="TreeGrafter"/>
</dbReference>
<evidence type="ECO:0000256" key="1">
    <source>
        <dbReference type="ARBA" id="ARBA00004141"/>
    </source>
</evidence>
<organism evidence="11">
    <name type="scientific">Papilio xuthus</name>
    <name type="common">Asian swallowtail butterfly</name>
    <dbReference type="NCBI Taxonomy" id="66420"/>
    <lineage>
        <taxon>Eukaryota</taxon>
        <taxon>Metazoa</taxon>
        <taxon>Ecdysozoa</taxon>
        <taxon>Arthropoda</taxon>
        <taxon>Hexapoda</taxon>
        <taxon>Insecta</taxon>
        <taxon>Pterygota</taxon>
        <taxon>Neoptera</taxon>
        <taxon>Endopterygota</taxon>
        <taxon>Lepidoptera</taxon>
        <taxon>Glossata</taxon>
        <taxon>Ditrysia</taxon>
        <taxon>Papilionoidea</taxon>
        <taxon>Papilionidae</taxon>
        <taxon>Papilioninae</taxon>
        <taxon>Papilio</taxon>
    </lineage>
</organism>
<evidence type="ECO:0000256" key="3">
    <source>
        <dbReference type="ARBA" id="ARBA00022679"/>
    </source>
</evidence>
<evidence type="ECO:0000256" key="9">
    <source>
        <dbReference type="ARBA" id="ARBA00023160"/>
    </source>
</evidence>
<keyword evidence="8 10" id="KW-0472">Membrane</keyword>
<evidence type="ECO:0000256" key="8">
    <source>
        <dbReference type="ARBA" id="ARBA00023136"/>
    </source>
</evidence>
<feature type="transmembrane region" description="Helical" evidence="10">
    <location>
        <begin position="166"/>
        <end position="188"/>
    </location>
</feature>
<dbReference type="GO" id="GO:0019367">
    <property type="term" value="P:fatty acid elongation, saturated fatty acid"/>
    <property type="evidence" value="ECO:0007669"/>
    <property type="project" value="TreeGrafter"/>
</dbReference>
<dbReference type="GeneID" id="106125227"/>
<dbReference type="GO" id="GO:0009922">
    <property type="term" value="F:fatty acid elongase activity"/>
    <property type="evidence" value="ECO:0007669"/>
    <property type="project" value="UniProtKB-EC"/>
</dbReference>
<keyword evidence="7 10" id="KW-0443">Lipid metabolism</keyword>
<keyword evidence="4 10" id="KW-0812">Transmembrane</keyword>
<keyword evidence="2 10" id="KW-0444">Lipid biosynthesis</keyword>
<feature type="transmembrane region" description="Helical" evidence="10">
    <location>
        <begin position="115"/>
        <end position="134"/>
    </location>
</feature>
<comment type="subcellular location">
    <subcellularLocation>
        <location evidence="1">Membrane</location>
        <topology evidence="1">Multi-pass membrane protein</topology>
    </subcellularLocation>
</comment>
<feature type="transmembrane region" description="Helical" evidence="10">
    <location>
        <begin position="64"/>
        <end position="85"/>
    </location>
</feature>
<comment type="similarity">
    <text evidence="10">Belongs to the ELO family.</text>
</comment>
<dbReference type="GO" id="GO:0034626">
    <property type="term" value="P:fatty acid elongation, polyunsaturated fatty acid"/>
    <property type="evidence" value="ECO:0007669"/>
    <property type="project" value="TreeGrafter"/>
</dbReference>
<dbReference type="PANTHER" id="PTHR11157">
    <property type="entry name" value="FATTY ACID ACYL TRANSFERASE-RELATED"/>
    <property type="match status" value="1"/>
</dbReference>
<accession>A0AAJ6ZRF8</accession>
<dbReference type="GO" id="GO:0042761">
    <property type="term" value="P:very long-chain fatty acid biosynthetic process"/>
    <property type="evidence" value="ECO:0007669"/>
    <property type="project" value="TreeGrafter"/>
</dbReference>
<evidence type="ECO:0000313" key="11">
    <source>
        <dbReference type="RefSeq" id="XP_013177789.1"/>
    </source>
</evidence>
<evidence type="ECO:0000256" key="4">
    <source>
        <dbReference type="ARBA" id="ARBA00022692"/>
    </source>
</evidence>
<dbReference type="InterPro" id="IPR002076">
    <property type="entry name" value="ELO_fam"/>
</dbReference>
<dbReference type="Pfam" id="PF01151">
    <property type="entry name" value="ELO"/>
    <property type="match status" value="1"/>
</dbReference>
<keyword evidence="5 10" id="KW-0276">Fatty acid metabolism</keyword>
<dbReference type="PANTHER" id="PTHR11157:SF21">
    <property type="entry name" value="ELONGATION OF VERY LONG CHAIN FATTY ACIDS PROTEIN"/>
    <property type="match status" value="1"/>
</dbReference>
<evidence type="ECO:0000256" key="7">
    <source>
        <dbReference type="ARBA" id="ARBA00023098"/>
    </source>
</evidence>
<feature type="transmembrane region" description="Helical" evidence="10">
    <location>
        <begin position="141"/>
        <end position="160"/>
    </location>
</feature>
<evidence type="ECO:0000256" key="10">
    <source>
        <dbReference type="RuleBase" id="RU361115"/>
    </source>
</evidence>
<protein>
    <recommendedName>
        <fullName evidence="10">Elongation of very long chain fatty acids protein</fullName>
        <ecNumber evidence="10">2.3.1.199</ecNumber>
    </recommendedName>
    <alternativeName>
        <fullName evidence="10">Very-long-chain 3-oxoacyl-CoA synthase</fullName>
    </alternativeName>
</protein>
<dbReference type="KEGG" id="pxu:106125227"/>
<dbReference type="GO" id="GO:0034625">
    <property type="term" value="P:fatty acid elongation, monounsaturated fatty acid"/>
    <property type="evidence" value="ECO:0007669"/>
    <property type="project" value="TreeGrafter"/>
</dbReference>
<evidence type="ECO:0000256" key="5">
    <source>
        <dbReference type="ARBA" id="ARBA00022832"/>
    </source>
</evidence>
<evidence type="ECO:0000256" key="6">
    <source>
        <dbReference type="ARBA" id="ARBA00022989"/>
    </source>
</evidence>
<dbReference type="RefSeq" id="XP_013177789.1">
    <property type="nucleotide sequence ID" value="XM_013322335.1"/>
</dbReference>
<dbReference type="AlphaFoldDB" id="A0AAJ6ZRF8"/>
<keyword evidence="6 10" id="KW-1133">Transmembrane helix</keyword>
<dbReference type="EC" id="2.3.1.199" evidence="10"/>
<dbReference type="Proteomes" id="UP000694872">
    <property type="component" value="Unplaced"/>
</dbReference>
<keyword evidence="3 10" id="KW-0808">Transferase</keyword>
<reference evidence="11" key="1">
    <citation type="submission" date="2025-08" db="UniProtKB">
        <authorList>
            <consortium name="RefSeq"/>
        </authorList>
    </citation>
    <scope>IDENTIFICATION</scope>
</reference>
<feature type="transmembrane region" description="Helical" evidence="10">
    <location>
        <begin position="232"/>
        <end position="254"/>
    </location>
</feature>
<feature type="transmembrane region" description="Helical" evidence="10">
    <location>
        <begin position="34"/>
        <end position="52"/>
    </location>
</feature>
<proteinExistence type="inferred from homology"/>
<evidence type="ECO:0000256" key="2">
    <source>
        <dbReference type="ARBA" id="ARBA00022516"/>
    </source>
</evidence>
<sequence>MDLLHKNETLKDGSVWNFTGKLDYVDQWFLMKTPLPMIFLTASYLSFVLKLGPKYMESRKPFKLTTVITVYNILQVAYSCALLYIGHNLISTYGLLSSSCLMEAEDTKWKVTTSIYYYFFAKVTELMDTIFFVLRKKYNQVTFLHIYHHSLMMWGSWVSLKYEPSYGTIFLGTLNSFVHIIMYTYYALSAFPDLSKYLWWKKYITMMQLIQFMCIIVHAAASQFFSGCPPSYTLLMTIMLNAALFIYLFGQFYINSYRNTQKLSEKKILLDNCTKGKIDTKVD</sequence>
<gene>
    <name evidence="11" type="primary">LOC106125227</name>
</gene>
<feature type="transmembrane region" description="Helical" evidence="10">
    <location>
        <begin position="209"/>
        <end position="226"/>
    </location>
</feature>
<comment type="catalytic activity">
    <reaction evidence="10">
        <text>a very-long-chain acyl-CoA + malonyl-CoA + H(+) = a very-long-chain 3-oxoacyl-CoA + CO2 + CoA</text>
        <dbReference type="Rhea" id="RHEA:32727"/>
        <dbReference type="ChEBI" id="CHEBI:15378"/>
        <dbReference type="ChEBI" id="CHEBI:16526"/>
        <dbReference type="ChEBI" id="CHEBI:57287"/>
        <dbReference type="ChEBI" id="CHEBI:57384"/>
        <dbReference type="ChEBI" id="CHEBI:90725"/>
        <dbReference type="ChEBI" id="CHEBI:90736"/>
        <dbReference type="EC" id="2.3.1.199"/>
    </reaction>
</comment>
<dbReference type="GO" id="GO:0005789">
    <property type="term" value="C:endoplasmic reticulum membrane"/>
    <property type="evidence" value="ECO:0007669"/>
    <property type="project" value="TreeGrafter"/>
</dbReference>
<keyword evidence="9 10" id="KW-0275">Fatty acid biosynthesis</keyword>